<comment type="similarity">
    <text evidence="7">Belongs to the SAICAR synthetase family.</text>
</comment>
<keyword evidence="5 7" id="KW-0067">ATP-binding</keyword>
<keyword evidence="10" id="KW-1185">Reference proteome</keyword>
<dbReference type="Gene3D" id="3.30.470.20">
    <property type="entry name" value="ATP-grasp fold, B domain"/>
    <property type="match status" value="1"/>
</dbReference>
<dbReference type="EMBL" id="AGEL01000014">
    <property type="protein sequence ID" value="EHO15944.1"/>
    <property type="molecule type" value="Genomic_DNA"/>
</dbReference>
<dbReference type="Pfam" id="PF01259">
    <property type="entry name" value="SAICAR_synt"/>
    <property type="match status" value="1"/>
</dbReference>
<evidence type="ECO:0000256" key="7">
    <source>
        <dbReference type="HAMAP-Rule" id="MF_00137"/>
    </source>
</evidence>
<dbReference type="RefSeq" id="WP_009533673.1">
    <property type="nucleotide sequence ID" value="NZ_CAUVLT010000003.1"/>
</dbReference>
<comment type="catalytic activity">
    <reaction evidence="6 7">
        <text>5-amino-1-(5-phospho-D-ribosyl)imidazole-4-carboxylate + L-aspartate + ATP = (2S)-2-[5-amino-1-(5-phospho-beta-D-ribosyl)imidazole-4-carboxamido]succinate + ADP + phosphate + 2 H(+)</text>
        <dbReference type="Rhea" id="RHEA:22628"/>
        <dbReference type="ChEBI" id="CHEBI:15378"/>
        <dbReference type="ChEBI" id="CHEBI:29991"/>
        <dbReference type="ChEBI" id="CHEBI:30616"/>
        <dbReference type="ChEBI" id="CHEBI:43474"/>
        <dbReference type="ChEBI" id="CHEBI:58443"/>
        <dbReference type="ChEBI" id="CHEBI:77657"/>
        <dbReference type="ChEBI" id="CHEBI:456216"/>
        <dbReference type="EC" id="6.3.2.6"/>
    </reaction>
</comment>
<dbReference type="GO" id="GO:0005524">
    <property type="term" value="F:ATP binding"/>
    <property type="evidence" value="ECO:0007669"/>
    <property type="project" value="UniProtKB-KW"/>
</dbReference>
<dbReference type="GO" id="GO:0006189">
    <property type="term" value="P:'de novo' IMP biosynthetic process"/>
    <property type="evidence" value="ECO:0007669"/>
    <property type="project" value="UniProtKB-UniRule"/>
</dbReference>
<dbReference type="GO" id="GO:0004639">
    <property type="term" value="F:phosphoribosylaminoimidazolesuccinocarboxamide synthase activity"/>
    <property type="evidence" value="ECO:0007669"/>
    <property type="project" value="UniProtKB-UniRule"/>
</dbReference>
<sequence length="244" mass="27696">MEKRESIGGTAVTRCYATDTEGVTLVEWLDQVADADGRTETVADKGIVASRMTASLFRHLETKGIRTAFLEEISARELSFRAVHRYSFDLVVRNFSAGSFAERTGVAEGKALSRPTAELRNRKDGGQRYFLNGYDALALELVKEEDLRKMTQLAFRINEILIPYFAERRVDLIDLSLAFGKNKEEVVLTGALSPDNMRLWDRDTHERLDADRFRRNLGNVREAYLEIYKRLGIGSLKPEELLGE</sequence>
<evidence type="ECO:0000256" key="6">
    <source>
        <dbReference type="ARBA" id="ARBA00048475"/>
    </source>
</evidence>
<feature type="domain" description="SAICAR synthetase/ADE2 N-terminal" evidence="8">
    <location>
        <begin position="13"/>
        <end position="230"/>
    </location>
</feature>
<dbReference type="AlphaFoldDB" id="A0AA36Y3S4"/>
<accession>A0AA36Y3S4</accession>
<dbReference type="SUPFAM" id="SSF56104">
    <property type="entry name" value="SAICAR synthase-like"/>
    <property type="match status" value="1"/>
</dbReference>
<dbReference type="PANTHER" id="PTHR43599">
    <property type="entry name" value="MULTIFUNCTIONAL PROTEIN ADE2"/>
    <property type="match status" value="1"/>
</dbReference>
<evidence type="ECO:0000313" key="10">
    <source>
        <dbReference type="Proteomes" id="UP000018466"/>
    </source>
</evidence>
<dbReference type="Proteomes" id="UP000018466">
    <property type="component" value="Unassembled WGS sequence"/>
</dbReference>
<dbReference type="EC" id="6.3.2.6" evidence="7"/>
<comment type="pathway">
    <text evidence="1 7">Purine metabolism; IMP biosynthesis via de novo pathway; 5-amino-1-(5-phospho-D-ribosyl)imidazole-4-carboxamide from 5-amino-1-(5-phospho-D-ribosyl)imidazole-4-carboxylate: step 1/2.</text>
</comment>
<dbReference type="InterPro" id="IPR028923">
    <property type="entry name" value="SAICAR_synt/ADE2_N"/>
</dbReference>
<keyword evidence="4 7" id="KW-0658">Purine biosynthesis</keyword>
<evidence type="ECO:0000256" key="2">
    <source>
        <dbReference type="ARBA" id="ARBA00022598"/>
    </source>
</evidence>
<protein>
    <recommendedName>
        <fullName evidence="7">Phosphoribosylaminoimidazole-succinocarboxamide synthase</fullName>
        <ecNumber evidence="7">6.3.2.6</ecNumber>
    </recommendedName>
    <alternativeName>
        <fullName evidence="7">SAICAR synthetase</fullName>
    </alternativeName>
</protein>
<dbReference type="HAMAP" id="MF_00137">
    <property type="entry name" value="SAICAR_synth"/>
    <property type="match status" value="1"/>
</dbReference>
<comment type="caution">
    <text evidence="9">The sequence shown here is derived from an EMBL/GenBank/DDBJ whole genome shotgun (WGS) entry which is preliminary data.</text>
</comment>
<dbReference type="PANTHER" id="PTHR43599:SF3">
    <property type="entry name" value="SI:DKEY-6E2.2"/>
    <property type="match status" value="1"/>
</dbReference>
<gene>
    <name evidence="7" type="primary">purC</name>
    <name evidence="9" type="ORF">HMPREF9623_01855</name>
</gene>
<evidence type="ECO:0000256" key="4">
    <source>
        <dbReference type="ARBA" id="ARBA00022755"/>
    </source>
</evidence>
<keyword evidence="2 7" id="KW-0436">Ligase</keyword>
<evidence type="ECO:0000256" key="5">
    <source>
        <dbReference type="ARBA" id="ARBA00022840"/>
    </source>
</evidence>
<dbReference type="InterPro" id="IPR050089">
    <property type="entry name" value="SAICAR_synthetase"/>
</dbReference>
<dbReference type="Gene3D" id="3.30.200.20">
    <property type="entry name" value="Phosphorylase Kinase, domain 1"/>
    <property type="match status" value="1"/>
</dbReference>
<evidence type="ECO:0000259" key="8">
    <source>
        <dbReference type="Pfam" id="PF01259"/>
    </source>
</evidence>
<dbReference type="GeneID" id="86941575"/>
<proteinExistence type="inferred from homology"/>
<evidence type="ECO:0000256" key="1">
    <source>
        <dbReference type="ARBA" id="ARBA00004672"/>
    </source>
</evidence>
<organism evidence="9 10">
    <name type="scientific">Stomatobaculum longum</name>
    <dbReference type="NCBI Taxonomy" id="796942"/>
    <lineage>
        <taxon>Bacteria</taxon>
        <taxon>Bacillati</taxon>
        <taxon>Bacillota</taxon>
        <taxon>Clostridia</taxon>
        <taxon>Lachnospirales</taxon>
        <taxon>Lachnospiraceae</taxon>
        <taxon>Stomatobaculum</taxon>
    </lineage>
</organism>
<reference evidence="9 10" key="1">
    <citation type="submission" date="2011-10" db="EMBL/GenBank/DDBJ databases">
        <title>The Genome Sequence of Lachnospiraceae bacterium ACC2.</title>
        <authorList>
            <consortium name="The Broad Institute Genome Sequencing Platform"/>
            <person name="Earl A."/>
            <person name="Ward D."/>
            <person name="Feldgarden M."/>
            <person name="Gevers D."/>
            <person name="Sizova M."/>
            <person name="Hazen A."/>
            <person name="Epstein S."/>
            <person name="Young S.K."/>
            <person name="Zeng Q."/>
            <person name="Gargeya S."/>
            <person name="Fitzgerald M."/>
            <person name="Haas B."/>
            <person name="Abouelleil A."/>
            <person name="Alvarado L."/>
            <person name="Arachchi H.M."/>
            <person name="Berlin A."/>
            <person name="Brown A."/>
            <person name="Chapman S.B."/>
            <person name="Chen Z."/>
            <person name="Dunbar C."/>
            <person name="Freedman E."/>
            <person name="Gearin G."/>
            <person name="Goldberg J."/>
            <person name="Griggs A."/>
            <person name="Gujja S."/>
            <person name="Heiman D."/>
            <person name="Howarth C."/>
            <person name="Larson L."/>
            <person name="Lui A."/>
            <person name="MacDonald P.J.P."/>
            <person name="Montmayeur A."/>
            <person name="Murphy C."/>
            <person name="Neiman D."/>
            <person name="Pearson M."/>
            <person name="Priest M."/>
            <person name="Roberts A."/>
            <person name="Saif S."/>
            <person name="Shea T."/>
            <person name="Shenoy N."/>
            <person name="Sisk P."/>
            <person name="Stolte C."/>
            <person name="Sykes S."/>
            <person name="Wortman J."/>
            <person name="Nusbaum C."/>
            <person name="Birren B."/>
        </authorList>
    </citation>
    <scope>NUCLEOTIDE SEQUENCE [LARGE SCALE GENOMIC DNA]</scope>
    <source>
        <strain evidence="9 10">ACC2</strain>
    </source>
</reference>
<name>A0AA36Y3S4_9FIRM</name>
<evidence type="ECO:0000256" key="3">
    <source>
        <dbReference type="ARBA" id="ARBA00022741"/>
    </source>
</evidence>
<evidence type="ECO:0000313" key="9">
    <source>
        <dbReference type="EMBL" id="EHO15944.1"/>
    </source>
</evidence>
<keyword evidence="3 7" id="KW-0547">Nucleotide-binding</keyword>